<accession>S5TM53</accession>
<dbReference type="InterPro" id="IPR016185">
    <property type="entry name" value="PreATP-grasp_dom_sf"/>
</dbReference>
<dbReference type="PATRIC" id="fig|1224163.3.peg.2326"/>
<dbReference type="STRING" id="1224163.B841_11530"/>
<dbReference type="Gene3D" id="3.40.50.20">
    <property type="match status" value="1"/>
</dbReference>
<comment type="subunit">
    <text evidence="7">Homodimer.</text>
</comment>
<dbReference type="SUPFAM" id="SSF51246">
    <property type="entry name" value="Rudiment single hybrid motif"/>
    <property type="match status" value="1"/>
</dbReference>
<sequence length="409" mass="43970">MTEPDDVAPQPISRLGTPMSGNATKVLLLGSGEIGRELTISFQRLGLEVHAVDRYPNAPAHQVAQFAHVADVRDPEQILGLVQRLRPDYVVPEIEAVAADALAEVEARGSAEVIPVAHACGLTGGRQAIRTKAHQELGLPTTAYRFATDREEFAAAFEELGYPCVVKPESATSGRGHSTVRGPEDVDDAWRHAQRVPAPGPVTVERFVDFDYEVTIIAVRSIDPATGELATWFCEPIGHRHESGDLVECWQPMQMSQRAMDNARSVAARITNALGGRGVFGVELFVAGDDVYFSSVTPRPHDTGFVTLQSQRFSQFDLHARAILGLPIDVTLTTPGASVVLHADAASRTVSYTGLADALAVSETDVTVFGKPTTYEGRRMGLAISTGETVEAARQRAAEAAAKLVVETR</sequence>
<dbReference type="GO" id="GO:0000287">
    <property type="term" value="F:magnesium ion binding"/>
    <property type="evidence" value="ECO:0007669"/>
    <property type="project" value="InterPro"/>
</dbReference>
<proteinExistence type="inferred from homology"/>
<dbReference type="PANTHER" id="PTHR43055">
    <property type="entry name" value="FORMATE-DEPENDENT PHOSPHORIBOSYLGLYCINAMIDE FORMYLTRANSFERASE"/>
    <property type="match status" value="1"/>
</dbReference>
<dbReference type="PANTHER" id="PTHR43055:SF1">
    <property type="entry name" value="FORMATE-DEPENDENT PHOSPHORIBOSYLGLYCINAMIDE FORMYLTRANSFERASE"/>
    <property type="match status" value="1"/>
</dbReference>
<keyword evidence="10" id="KW-1185">Reference proteome</keyword>
<comment type="similarity">
    <text evidence="7">Belongs to the PurK/PurT family.</text>
</comment>
<feature type="binding site" evidence="7">
    <location>
        <position position="302"/>
    </location>
    <ligand>
        <name>N(1)-(5-phospho-beta-D-ribosyl)glycinamide</name>
        <dbReference type="ChEBI" id="CHEBI:143788"/>
    </ligand>
</feature>
<evidence type="ECO:0000256" key="5">
    <source>
        <dbReference type="ARBA" id="ARBA00022840"/>
    </source>
</evidence>
<dbReference type="Pfam" id="PF21244">
    <property type="entry name" value="PurT_C"/>
    <property type="match status" value="1"/>
</dbReference>
<dbReference type="GO" id="GO:0004644">
    <property type="term" value="F:phosphoribosylglycinamide formyltransferase activity"/>
    <property type="evidence" value="ECO:0007669"/>
    <property type="project" value="InterPro"/>
</dbReference>
<evidence type="ECO:0000256" key="1">
    <source>
        <dbReference type="ARBA" id="ARBA00022598"/>
    </source>
</evidence>
<organism evidence="9 10">
    <name type="scientific">Corynebacterium maris DSM 45190</name>
    <dbReference type="NCBI Taxonomy" id="1224163"/>
    <lineage>
        <taxon>Bacteria</taxon>
        <taxon>Bacillati</taxon>
        <taxon>Actinomycetota</taxon>
        <taxon>Actinomycetes</taxon>
        <taxon>Mycobacteriales</taxon>
        <taxon>Corynebacteriaceae</taxon>
        <taxon>Corynebacterium</taxon>
    </lineage>
</organism>
<feature type="binding site" evidence="7">
    <location>
        <begin position="378"/>
        <end position="379"/>
    </location>
    <ligand>
        <name>N(1)-(5-phospho-beta-D-ribosyl)glycinamide</name>
        <dbReference type="ChEBI" id="CHEBI:143788"/>
    </ligand>
</feature>
<dbReference type="InterPro" id="IPR054350">
    <property type="entry name" value="PurT/PurK_preATP-grasp"/>
</dbReference>
<dbReference type="NCBIfam" id="NF006766">
    <property type="entry name" value="PRK09288.1"/>
    <property type="match status" value="1"/>
</dbReference>
<keyword evidence="9" id="KW-0808">Transferase</keyword>
<keyword evidence="2 7" id="KW-0479">Metal-binding</keyword>
<keyword evidence="3 7" id="KW-0547">Nucleotide-binding</keyword>
<dbReference type="SUPFAM" id="SSF56059">
    <property type="entry name" value="Glutathione synthetase ATP-binding domain-like"/>
    <property type="match status" value="1"/>
</dbReference>
<dbReference type="eggNOG" id="COG0027">
    <property type="taxonomic scope" value="Bacteria"/>
</dbReference>
<dbReference type="AlphaFoldDB" id="S5TM53"/>
<keyword evidence="4 7" id="KW-0658">Purine biosynthesis</keyword>
<dbReference type="InterPro" id="IPR003135">
    <property type="entry name" value="ATP-grasp_carboxylate-amine"/>
</dbReference>
<comment type="pathway">
    <text evidence="7">Purine metabolism; IMP biosynthesis via de novo pathway; N(2)-formyl-N(1)-(5-phospho-D-ribosyl)glycinamide from N(1)-(5-phospho-D-ribosyl)glycinamide (formate route): step 1/1.</text>
</comment>
<comment type="function">
    <text evidence="7">Involved in the de novo purine biosynthesis. Catalyzes the transfer of formate to 5-phospho-ribosyl-glycinamide (GAR), producing 5-phospho-ribosyl-N-formylglycinamide (FGAR). Formate is provided by PurU via hydrolysis of 10-formyl-tetrahydrofolate.</text>
</comment>
<evidence type="ECO:0000256" key="3">
    <source>
        <dbReference type="ARBA" id="ARBA00022741"/>
    </source>
</evidence>
<dbReference type="EMBL" id="CP003924">
    <property type="protein sequence ID" value="AGS35778.1"/>
    <property type="molecule type" value="Genomic_DNA"/>
</dbReference>
<dbReference type="GO" id="GO:0005524">
    <property type="term" value="F:ATP binding"/>
    <property type="evidence" value="ECO:0007669"/>
    <property type="project" value="UniProtKB-UniRule"/>
</dbReference>
<reference evidence="9 10" key="1">
    <citation type="submission" date="2012-11" db="EMBL/GenBank/DDBJ databases">
        <title>The complete genome sequence of Corynebacterium maris Coryn-1 (=DSM 45190).</title>
        <authorList>
            <person name="Schaffert L."/>
            <person name="Albersmeier A."/>
            <person name="Kalinowski J."/>
            <person name="Ruckert C."/>
        </authorList>
    </citation>
    <scope>NUCLEOTIDE SEQUENCE [LARGE SCALE GENOMIC DNA]</scope>
    <source>
        <strain evidence="10">Coryn-1</strain>
    </source>
</reference>
<dbReference type="HAMAP" id="MF_01643">
    <property type="entry name" value="PurT"/>
    <property type="match status" value="1"/>
</dbReference>
<dbReference type="HOGENOM" id="CLU_011534_1_3_11"/>
<gene>
    <name evidence="7 9" type="primary">purT</name>
    <name evidence="9" type="ORF">B841_11530</name>
</gene>
<dbReference type="InterPro" id="IPR048740">
    <property type="entry name" value="PurT_C"/>
</dbReference>
<dbReference type="GO" id="GO:0005829">
    <property type="term" value="C:cytosol"/>
    <property type="evidence" value="ECO:0007669"/>
    <property type="project" value="TreeGrafter"/>
</dbReference>
<dbReference type="SUPFAM" id="SSF52440">
    <property type="entry name" value="PreATP-grasp domain"/>
    <property type="match status" value="1"/>
</dbReference>
<keyword evidence="5 7" id="KW-0067">ATP-binding</keyword>
<dbReference type="Pfam" id="PF02222">
    <property type="entry name" value="ATP-grasp"/>
    <property type="match status" value="1"/>
</dbReference>
<comment type="caution">
    <text evidence="7">Lacks conserved residue(s) required for the propagation of feature annotation.</text>
</comment>
<evidence type="ECO:0000256" key="2">
    <source>
        <dbReference type="ARBA" id="ARBA00022723"/>
    </source>
</evidence>
<dbReference type="Pfam" id="PF22660">
    <property type="entry name" value="RS_preATP-grasp-like"/>
    <property type="match status" value="1"/>
</dbReference>
<name>S5TM53_9CORY</name>
<evidence type="ECO:0000313" key="10">
    <source>
        <dbReference type="Proteomes" id="UP000015388"/>
    </source>
</evidence>
<dbReference type="Proteomes" id="UP000015388">
    <property type="component" value="Chromosome"/>
</dbReference>
<evidence type="ECO:0000313" key="9">
    <source>
        <dbReference type="EMBL" id="AGS35778.1"/>
    </source>
</evidence>
<evidence type="ECO:0000256" key="4">
    <source>
        <dbReference type="ARBA" id="ARBA00022755"/>
    </source>
</evidence>
<evidence type="ECO:0000256" key="7">
    <source>
        <dbReference type="HAMAP-Rule" id="MF_01643"/>
    </source>
</evidence>
<dbReference type="InterPro" id="IPR005862">
    <property type="entry name" value="PurT"/>
</dbReference>
<evidence type="ECO:0000256" key="6">
    <source>
        <dbReference type="ARBA" id="ARBA00022842"/>
    </source>
</evidence>
<dbReference type="UniPathway" id="UPA00074">
    <property type="reaction ID" value="UER00127"/>
</dbReference>
<feature type="binding site" evidence="7">
    <location>
        <position position="126"/>
    </location>
    <ligand>
        <name>ATP</name>
        <dbReference type="ChEBI" id="CHEBI:30616"/>
    </ligand>
</feature>
<dbReference type="GO" id="GO:0043815">
    <property type="term" value="F:phosphoribosylglycinamide formyltransferase 2 activity"/>
    <property type="evidence" value="ECO:0007669"/>
    <property type="project" value="UniProtKB-UniRule"/>
</dbReference>
<dbReference type="InterPro" id="IPR011761">
    <property type="entry name" value="ATP-grasp"/>
</dbReference>
<feature type="binding site" evidence="7">
    <location>
        <position position="93"/>
    </location>
    <ligand>
        <name>N(1)-(5-phospho-beta-D-ribosyl)glycinamide</name>
        <dbReference type="ChEBI" id="CHEBI:143788"/>
    </ligand>
</feature>
<feature type="domain" description="ATP-grasp" evidence="8">
    <location>
        <begin position="131"/>
        <end position="324"/>
    </location>
</feature>
<dbReference type="Gene3D" id="3.30.1490.20">
    <property type="entry name" value="ATP-grasp fold, A domain"/>
    <property type="match status" value="1"/>
</dbReference>
<comment type="catalytic activity">
    <reaction evidence="7">
        <text>N(1)-(5-phospho-beta-D-ribosyl)glycinamide + formate + ATP = N(2)-formyl-N(1)-(5-phospho-beta-D-ribosyl)glycinamide + ADP + phosphate + H(+)</text>
        <dbReference type="Rhea" id="RHEA:24829"/>
        <dbReference type="ChEBI" id="CHEBI:15378"/>
        <dbReference type="ChEBI" id="CHEBI:15740"/>
        <dbReference type="ChEBI" id="CHEBI:30616"/>
        <dbReference type="ChEBI" id="CHEBI:43474"/>
        <dbReference type="ChEBI" id="CHEBI:143788"/>
        <dbReference type="ChEBI" id="CHEBI:147286"/>
        <dbReference type="ChEBI" id="CHEBI:456216"/>
        <dbReference type="EC" id="6.3.1.21"/>
    </reaction>
</comment>
<feature type="binding site" evidence="7">
    <location>
        <position position="371"/>
    </location>
    <ligand>
        <name>N(1)-(5-phospho-beta-D-ribosyl)glycinamide</name>
        <dbReference type="ChEBI" id="CHEBI:143788"/>
    </ligand>
</feature>
<protein>
    <recommendedName>
        <fullName evidence="7">Formate-dependent phosphoribosylglycinamide formyltransferase</fullName>
        <ecNumber evidence="7">6.3.1.21</ecNumber>
    </recommendedName>
    <alternativeName>
        <fullName evidence="7">5'-phosphoribosylglycinamide transformylase 2</fullName>
    </alternativeName>
    <alternativeName>
        <fullName evidence="7">Formate-dependent GAR transformylase</fullName>
    </alternativeName>
    <alternativeName>
        <fullName evidence="7">GAR transformylase 2</fullName>
        <shortName evidence="7">GART 2</shortName>
    </alternativeName>
    <alternativeName>
        <fullName evidence="7">Non-folate glycinamide ribonucleotide transformylase</fullName>
    </alternativeName>
    <alternativeName>
        <fullName evidence="7">Phosphoribosylglycinamide formyltransferase 2</fullName>
    </alternativeName>
</protein>
<dbReference type="GO" id="GO:0006189">
    <property type="term" value="P:'de novo' IMP biosynthetic process"/>
    <property type="evidence" value="ECO:0007669"/>
    <property type="project" value="UniProtKB-UniRule"/>
</dbReference>
<dbReference type="InterPro" id="IPR013815">
    <property type="entry name" value="ATP_grasp_subdomain_1"/>
</dbReference>
<feature type="binding site" evidence="7">
    <location>
        <position position="213"/>
    </location>
    <ligand>
        <name>ATP</name>
        <dbReference type="ChEBI" id="CHEBI:30616"/>
    </ligand>
</feature>
<dbReference type="Gene3D" id="3.30.470.20">
    <property type="entry name" value="ATP-grasp fold, B domain"/>
    <property type="match status" value="1"/>
</dbReference>
<feature type="binding site" evidence="7">
    <location>
        <position position="283"/>
    </location>
    <ligand>
        <name>Mg(2+)</name>
        <dbReference type="ChEBI" id="CHEBI:18420"/>
    </ligand>
</feature>
<dbReference type="EC" id="6.3.1.21" evidence="7"/>
<dbReference type="RefSeq" id="WP_020935710.1">
    <property type="nucleotide sequence ID" value="NC_021915.1"/>
</dbReference>
<dbReference type="KEGG" id="cmd:B841_11530"/>
<keyword evidence="6 7" id="KW-0460">Magnesium</keyword>
<feature type="binding site" evidence="7">
    <location>
        <position position="167"/>
    </location>
    <ligand>
        <name>ATP</name>
        <dbReference type="ChEBI" id="CHEBI:30616"/>
    </ligand>
</feature>
<dbReference type="PROSITE" id="PS50975">
    <property type="entry name" value="ATP_GRASP"/>
    <property type="match status" value="1"/>
</dbReference>
<feature type="binding site" evidence="7">
    <location>
        <begin position="205"/>
        <end position="208"/>
    </location>
    <ligand>
        <name>ATP</name>
        <dbReference type="ChEBI" id="CHEBI:30616"/>
    </ligand>
</feature>
<keyword evidence="1 7" id="KW-0436">Ligase</keyword>
<dbReference type="InterPro" id="IPR011054">
    <property type="entry name" value="Rudment_hybrid_motif"/>
</dbReference>
<evidence type="ECO:0000259" key="8">
    <source>
        <dbReference type="PROSITE" id="PS50975"/>
    </source>
</evidence>